<gene>
    <name evidence="6" type="ORF">GCM10009765_45940</name>
</gene>
<dbReference type="PANTHER" id="PTHR43248">
    <property type="entry name" value="2-SUCCINYL-6-HYDROXY-2,4-CYCLOHEXADIENE-1-CARBOXYLATE SYNTHASE"/>
    <property type="match status" value="1"/>
</dbReference>
<feature type="chain" id="PRO_5045273135" evidence="4">
    <location>
        <begin position="39"/>
        <end position="529"/>
    </location>
</feature>
<evidence type="ECO:0000313" key="6">
    <source>
        <dbReference type="EMBL" id="GAA1691294.1"/>
    </source>
</evidence>
<keyword evidence="2 4" id="KW-0732">Signal</keyword>
<dbReference type="GO" id="GO:0016787">
    <property type="term" value="F:hydrolase activity"/>
    <property type="evidence" value="ECO:0007669"/>
    <property type="project" value="UniProtKB-KW"/>
</dbReference>
<evidence type="ECO:0000313" key="7">
    <source>
        <dbReference type="Proteomes" id="UP001500618"/>
    </source>
</evidence>
<dbReference type="Proteomes" id="UP001500618">
    <property type="component" value="Unassembled WGS sequence"/>
</dbReference>
<dbReference type="Gene3D" id="3.40.50.1820">
    <property type="entry name" value="alpha/beta hydrolase"/>
    <property type="match status" value="1"/>
</dbReference>
<evidence type="ECO:0000256" key="2">
    <source>
        <dbReference type="ARBA" id="ARBA00022729"/>
    </source>
</evidence>
<comment type="caution">
    <text evidence="6">The sequence shown here is derived from an EMBL/GenBank/DDBJ whole genome shotgun (WGS) entry which is preliminary data.</text>
</comment>
<dbReference type="SUPFAM" id="SSF53474">
    <property type="entry name" value="alpha/beta-Hydrolases"/>
    <property type="match status" value="1"/>
</dbReference>
<dbReference type="InterPro" id="IPR013595">
    <property type="entry name" value="Pept_S33_TAP-like_C"/>
</dbReference>
<dbReference type="InterPro" id="IPR029058">
    <property type="entry name" value="AB_hydrolase_fold"/>
</dbReference>
<accession>A0ABN2HPL0</accession>
<evidence type="ECO:0000259" key="5">
    <source>
        <dbReference type="Pfam" id="PF08386"/>
    </source>
</evidence>
<evidence type="ECO:0000256" key="3">
    <source>
        <dbReference type="ARBA" id="ARBA00022801"/>
    </source>
</evidence>
<protein>
    <submittedName>
        <fullName evidence="6">Alpha/beta hydrolase</fullName>
    </submittedName>
</protein>
<dbReference type="PANTHER" id="PTHR43248:SF29">
    <property type="entry name" value="TRIPEPTIDYL AMINOPEPTIDASE"/>
    <property type="match status" value="1"/>
</dbReference>
<evidence type="ECO:0000256" key="1">
    <source>
        <dbReference type="ARBA" id="ARBA00010088"/>
    </source>
</evidence>
<keyword evidence="7" id="KW-1185">Reference proteome</keyword>
<keyword evidence="3 6" id="KW-0378">Hydrolase</keyword>
<dbReference type="EMBL" id="BAAANY010000018">
    <property type="protein sequence ID" value="GAA1691294.1"/>
    <property type="molecule type" value="Genomic_DNA"/>
</dbReference>
<dbReference type="InterPro" id="IPR051601">
    <property type="entry name" value="Serine_prot/Carboxylest_S33"/>
</dbReference>
<comment type="similarity">
    <text evidence="1">Belongs to the peptidase S33 family.</text>
</comment>
<proteinExistence type="inferred from homology"/>
<organism evidence="6 7">
    <name type="scientific">Fodinicola feengrottensis</name>
    <dbReference type="NCBI Taxonomy" id="435914"/>
    <lineage>
        <taxon>Bacteria</taxon>
        <taxon>Bacillati</taxon>
        <taxon>Actinomycetota</taxon>
        <taxon>Actinomycetes</taxon>
        <taxon>Mycobacteriales</taxon>
        <taxon>Fodinicola</taxon>
    </lineage>
</organism>
<feature type="domain" description="Peptidase S33 tripeptidyl aminopeptidase-like C-terminal" evidence="5">
    <location>
        <begin position="403"/>
        <end position="499"/>
    </location>
</feature>
<reference evidence="6 7" key="1">
    <citation type="journal article" date="2019" name="Int. J. Syst. Evol. Microbiol.">
        <title>The Global Catalogue of Microorganisms (GCM) 10K type strain sequencing project: providing services to taxonomists for standard genome sequencing and annotation.</title>
        <authorList>
            <consortium name="The Broad Institute Genomics Platform"/>
            <consortium name="The Broad Institute Genome Sequencing Center for Infectious Disease"/>
            <person name="Wu L."/>
            <person name="Ma J."/>
        </authorList>
    </citation>
    <scope>NUCLEOTIDE SEQUENCE [LARGE SCALE GENOMIC DNA]</scope>
    <source>
        <strain evidence="6 7">JCM 14718</strain>
    </source>
</reference>
<feature type="signal peptide" evidence="4">
    <location>
        <begin position="1"/>
        <end position="38"/>
    </location>
</feature>
<name>A0ABN2HPL0_9ACTN</name>
<dbReference type="Pfam" id="PF08386">
    <property type="entry name" value="Abhydrolase_4"/>
    <property type="match status" value="1"/>
</dbReference>
<evidence type="ECO:0000256" key="4">
    <source>
        <dbReference type="SAM" id="SignalP"/>
    </source>
</evidence>
<sequence length="529" mass="56233">MNVPRWEQYMRKKRPAGVLAAVLIAVSATGLIAAPALAAPVTAAAPTIQWGACPPDIAAEPGAAALQCGTISVPLDYKRPSGPHINVAVSKLTATDKAKRRGVMLLNPGGPGGPGLDLPLVFGSLMPASVLQSYDLIGFDPRGLGHSNPLTCGLSAQQQQNLIPYPSPDGFAAQVASQRQVVQQCFDHSGAQLPYITTANTARDMDQIRMGLGEPKISYLGYSYGTYLGAVYSSLFATHTDRIILDSSVGSQMIWRNEFRAWGPSTEIRFPDFTKWAAAQNATYGLGATSDAVRATYFRLAAKLDAHPQPSMTGNLFRGTTRGALYNDANFSALAQLWQSVDKADVVKAAKIASVFDAAPDDSSAVVLLGVLCGDTTWPKSLPQYQADSKHDARLFPVSGAMAGNVWPCAFWPKAPTEPLVPITSNGPSNILVLQNLRDPATIYSGGVQMRASLGNRARLVTVNQGGHGVYLLTPNTCAANIATAFLVDGTFPNTDKYCAAGNAQLQSKATGADRTQLIQQIESRQRPF</sequence>